<dbReference type="Gene3D" id="3.10.110.10">
    <property type="entry name" value="Ubiquitin Conjugating Enzyme"/>
    <property type="match status" value="1"/>
</dbReference>
<evidence type="ECO:0000256" key="2">
    <source>
        <dbReference type="ARBA" id="ARBA00022786"/>
    </source>
</evidence>
<dbReference type="InterPro" id="IPR000608">
    <property type="entry name" value="UBC"/>
</dbReference>
<gene>
    <name evidence="6" type="ORF">INT45_007173</name>
</gene>
<feature type="compositionally biased region" description="Polar residues" evidence="4">
    <location>
        <begin position="242"/>
        <end position="253"/>
    </location>
</feature>
<feature type="compositionally biased region" description="Low complexity" evidence="4">
    <location>
        <begin position="196"/>
        <end position="215"/>
    </location>
</feature>
<dbReference type="Pfam" id="PF00179">
    <property type="entry name" value="UQ_con"/>
    <property type="match status" value="1"/>
</dbReference>
<dbReference type="CDD" id="cd23805">
    <property type="entry name" value="UBCc_UBE2T"/>
    <property type="match status" value="1"/>
</dbReference>
<dbReference type="GO" id="GO:0016740">
    <property type="term" value="F:transferase activity"/>
    <property type="evidence" value="ECO:0007669"/>
    <property type="project" value="UniProtKB-KW"/>
</dbReference>
<feature type="region of interest" description="Disordered" evidence="4">
    <location>
        <begin position="337"/>
        <end position="377"/>
    </location>
</feature>
<comment type="caution">
    <text evidence="6">The sequence shown here is derived from an EMBL/GenBank/DDBJ whole genome shotgun (WGS) entry which is preliminary data.</text>
</comment>
<evidence type="ECO:0000313" key="7">
    <source>
        <dbReference type="Proteomes" id="UP000646827"/>
    </source>
</evidence>
<reference evidence="6 7" key="1">
    <citation type="submission" date="2020-12" db="EMBL/GenBank/DDBJ databases">
        <title>Metabolic potential, ecology and presence of endohyphal bacteria is reflected in genomic diversity of Mucoromycotina.</title>
        <authorList>
            <person name="Muszewska A."/>
            <person name="Okrasinska A."/>
            <person name="Steczkiewicz K."/>
            <person name="Drgas O."/>
            <person name="Orlowska M."/>
            <person name="Perlinska-Lenart U."/>
            <person name="Aleksandrzak-Piekarczyk T."/>
            <person name="Szatraj K."/>
            <person name="Zielenkiewicz U."/>
            <person name="Pilsyk S."/>
            <person name="Malc E."/>
            <person name="Mieczkowski P."/>
            <person name="Kruszewska J.S."/>
            <person name="Biernat P."/>
            <person name="Pawlowska J."/>
        </authorList>
    </citation>
    <scope>NUCLEOTIDE SEQUENCE [LARGE SCALE GENOMIC DNA]</scope>
    <source>
        <strain evidence="6 7">CBS 142.35</strain>
    </source>
</reference>
<feature type="compositionally biased region" description="Polar residues" evidence="4">
    <location>
        <begin position="337"/>
        <end position="363"/>
    </location>
</feature>
<feature type="compositionally biased region" description="Basic and acidic residues" evidence="4">
    <location>
        <begin position="170"/>
        <end position="183"/>
    </location>
</feature>
<evidence type="ECO:0000256" key="4">
    <source>
        <dbReference type="SAM" id="MobiDB-lite"/>
    </source>
</evidence>
<dbReference type="EMBL" id="JAEPRB010000090">
    <property type="protein sequence ID" value="KAG2222156.1"/>
    <property type="molecule type" value="Genomic_DNA"/>
</dbReference>
<feature type="compositionally biased region" description="Low complexity" evidence="4">
    <location>
        <begin position="254"/>
        <end position="267"/>
    </location>
</feature>
<feature type="region of interest" description="Disordered" evidence="4">
    <location>
        <begin position="469"/>
        <end position="554"/>
    </location>
</feature>
<feature type="domain" description="UBC core" evidence="5">
    <location>
        <begin position="1"/>
        <end position="140"/>
    </location>
</feature>
<dbReference type="PROSITE" id="PS50127">
    <property type="entry name" value="UBC_2"/>
    <property type="match status" value="1"/>
</dbReference>
<protein>
    <recommendedName>
        <fullName evidence="5">UBC core domain-containing protein</fullName>
    </recommendedName>
</protein>
<dbReference type="InterPro" id="IPR016135">
    <property type="entry name" value="UBQ-conjugating_enzyme/RWD"/>
</dbReference>
<feature type="region of interest" description="Disordered" evidence="4">
    <location>
        <begin position="145"/>
        <end position="215"/>
    </location>
</feature>
<keyword evidence="2" id="KW-0833">Ubl conjugation pathway</keyword>
<dbReference type="InterPro" id="IPR023313">
    <property type="entry name" value="UBQ-conjugating_AS"/>
</dbReference>
<dbReference type="AlphaFoldDB" id="A0A8H7VGJ1"/>
<dbReference type="Proteomes" id="UP000646827">
    <property type="component" value="Unassembled WGS sequence"/>
</dbReference>
<keyword evidence="7" id="KW-1185">Reference proteome</keyword>
<evidence type="ECO:0000256" key="1">
    <source>
        <dbReference type="ARBA" id="ARBA00022679"/>
    </source>
</evidence>
<organism evidence="6 7">
    <name type="scientific">Circinella minor</name>
    <dbReference type="NCBI Taxonomy" id="1195481"/>
    <lineage>
        <taxon>Eukaryota</taxon>
        <taxon>Fungi</taxon>
        <taxon>Fungi incertae sedis</taxon>
        <taxon>Mucoromycota</taxon>
        <taxon>Mucoromycotina</taxon>
        <taxon>Mucoromycetes</taxon>
        <taxon>Mucorales</taxon>
        <taxon>Lichtheimiaceae</taxon>
        <taxon>Circinella</taxon>
    </lineage>
</organism>
<dbReference type="PANTHER" id="PTHR24068">
    <property type="entry name" value="UBIQUITIN-CONJUGATING ENZYME E2"/>
    <property type="match status" value="1"/>
</dbReference>
<dbReference type="SUPFAM" id="SSF54495">
    <property type="entry name" value="UBC-like"/>
    <property type="match status" value="1"/>
</dbReference>
<dbReference type="PROSITE" id="PS00183">
    <property type="entry name" value="UBC_1"/>
    <property type="match status" value="1"/>
</dbReference>
<dbReference type="SMART" id="SM00212">
    <property type="entry name" value="UBCc"/>
    <property type="match status" value="1"/>
</dbReference>
<proteinExistence type="predicted"/>
<dbReference type="OrthoDB" id="9978460at2759"/>
<feature type="region of interest" description="Disordered" evidence="4">
    <location>
        <begin position="242"/>
        <end position="270"/>
    </location>
</feature>
<feature type="compositionally biased region" description="Low complexity" evidence="4">
    <location>
        <begin position="503"/>
        <end position="513"/>
    </location>
</feature>
<evidence type="ECO:0000256" key="3">
    <source>
        <dbReference type="PROSITE-ProRule" id="PRU10133"/>
    </source>
</evidence>
<sequence length="554" mass="62039">MERDPPPGIICHPVDDADMTHLEAYIKGPPDSPYEKGTFRLDIHIPSEYPFSPPTIRFKTMIYHPNVDDSGTICLNILKKSENDGWKPSLNIEASLKSIQVLMGEPNPNDPLDPEIAKEFQFDNALFIRKAKEFAQKYATGDQTHIDTVVRNPTTREKDDSTNQSQHDIPTTEKVNRSSERKSKLSLSTKKRKVRTSSSSSNDHNTTTLDSKTDNTTSTITTVNIQTNTQTSDRTLLSLSMSQHPPDEIQSNGSHVQSSTPSSSNSSQKMDTEKFITNVDDDNDDVDKDQALVIINDEKMDNDDNSNQWVMNDKKEMYIYDGEEVIALNESNDSQVLESLHSSLPQSQRNKEQSLPSPSNNIKYSAISKGDTRTEQYSNIKSQTDVEIEYPSYSQQKPLLSLSSSSLSEEKDKGADPTISKIIVDEENGIAIQDIGDVMEKETDQHDYPESKPSPNKDLDGFMIANAITARKPLQDSQSSRSVLDNDPLPPRDKGKGKAICKSPSPSSYNSSSFGEHYHQIFSATDDENYMPKKRTISASMRNKLSLSRSKRQK</sequence>
<keyword evidence="1" id="KW-0808">Transferase</keyword>
<name>A0A8H7VGJ1_9FUNG</name>
<accession>A0A8H7VGJ1</accession>
<feature type="active site" description="Glycyl thioester intermediate" evidence="3">
    <location>
        <position position="74"/>
    </location>
</feature>
<feature type="region of interest" description="Disordered" evidence="4">
    <location>
        <begin position="441"/>
        <end position="460"/>
    </location>
</feature>
<feature type="compositionally biased region" description="Polar residues" evidence="4">
    <location>
        <begin position="537"/>
        <end position="548"/>
    </location>
</feature>
<evidence type="ECO:0000313" key="6">
    <source>
        <dbReference type="EMBL" id="KAG2222156.1"/>
    </source>
</evidence>
<evidence type="ECO:0000259" key="5">
    <source>
        <dbReference type="PROSITE" id="PS50127"/>
    </source>
</evidence>